<dbReference type="Pfam" id="PF00254">
    <property type="entry name" value="FKBP_C"/>
    <property type="match status" value="1"/>
</dbReference>
<organism evidence="10 11">
    <name type="scientific">Tepidiforma flava</name>
    <dbReference type="NCBI Taxonomy" id="3004094"/>
    <lineage>
        <taxon>Bacteria</taxon>
        <taxon>Bacillati</taxon>
        <taxon>Chloroflexota</taxon>
        <taxon>Tepidiformia</taxon>
        <taxon>Tepidiformales</taxon>
        <taxon>Tepidiformaceae</taxon>
        <taxon>Tepidiforma</taxon>
    </lineage>
</organism>
<feature type="domain" description="PPIase FKBP-type" evidence="9">
    <location>
        <begin position="92"/>
        <end position="179"/>
    </location>
</feature>
<dbReference type="EMBL" id="CP115149">
    <property type="protein sequence ID" value="WBL36805.1"/>
    <property type="molecule type" value="Genomic_DNA"/>
</dbReference>
<dbReference type="InterPro" id="IPR046357">
    <property type="entry name" value="PPIase_dom_sf"/>
</dbReference>
<evidence type="ECO:0000256" key="8">
    <source>
        <dbReference type="SAM" id="SignalP"/>
    </source>
</evidence>
<proteinExistence type="inferred from homology"/>
<keyword evidence="3 5" id="KW-0697">Rotamase</keyword>
<dbReference type="Gene3D" id="3.10.50.40">
    <property type="match status" value="1"/>
</dbReference>
<dbReference type="GO" id="GO:0016853">
    <property type="term" value="F:isomerase activity"/>
    <property type="evidence" value="ECO:0007669"/>
    <property type="project" value="UniProtKB-KW"/>
</dbReference>
<feature type="compositionally biased region" description="Low complexity" evidence="7">
    <location>
        <begin position="31"/>
        <end position="63"/>
    </location>
</feature>
<evidence type="ECO:0000256" key="7">
    <source>
        <dbReference type="SAM" id="MobiDB-lite"/>
    </source>
</evidence>
<feature type="signal peptide" evidence="8">
    <location>
        <begin position="1"/>
        <end position="21"/>
    </location>
</feature>
<feature type="region of interest" description="Disordered" evidence="7">
    <location>
        <begin position="25"/>
        <end position="65"/>
    </location>
</feature>
<evidence type="ECO:0000256" key="2">
    <source>
        <dbReference type="ARBA" id="ARBA00006577"/>
    </source>
</evidence>
<dbReference type="PROSITE" id="PS51257">
    <property type="entry name" value="PROKAR_LIPOPROTEIN"/>
    <property type="match status" value="1"/>
</dbReference>
<evidence type="ECO:0000256" key="3">
    <source>
        <dbReference type="ARBA" id="ARBA00023110"/>
    </source>
</evidence>
<gene>
    <name evidence="10" type="ORF">O0235_04395</name>
</gene>
<evidence type="ECO:0000256" key="4">
    <source>
        <dbReference type="ARBA" id="ARBA00023235"/>
    </source>
</evidence>
<accession>A0ABY7M9N3</accession>
<dbReference type="PANTHER" id="PTHR43811">
    <property type="entry name" value="FKBP-TYPE PEPTIDYL-PROLYL CIS-TRANS ISOMERASE FKPA"/>
    <property type="match status" value="1"/>
</dbReference>
<evidence type="ECO:0000259" key="9">
    <source>
        <dbReference type="PROSITE" id="PS50059"/>
    </source>
</evidence>
<dbReference type="InterPro" id="IPR001179">
    <property type="entry name" value="PPIase_FKBP_dom"/>
</dbReference>
<keyword evidence="11" id="KW-1185">Reference proteome</keyword>
<evidence type="ECO:0000313" key="10">
    <source>
        <dbReference type="EMBL" id="WBL36805.1"/>
    </source>
</evidence>
<dbReference type="SUPFAM" id="SSF54534">
    <property type="entry name" value="FKBP-like"/>
    <property type="match status" value="1"/>
</dbReference>
<evidence type="ECO:0000313" key="11">
    <source>
        <dbReference type="Proteomes" id="UP001212803"/>
    </source>
</evidence>
<keyword evidence="8" id="KW-0732">Signal</keyword>
<evidence type="ECO:0000256" key="1">
    <source>
        <dbReference type="ARBA" id="ARBA00000971"/>
    </source>
</evidence>
<dbReference type="Proteomes" id="UP001212803">
    <property type="component" value="Chromosome"/>
</dbReference>
<evidence type="ECO:0000256" key="6">
    <source>
        <dbReference type="RuleBase" id="RU003915"/>
    </source>
</evidence>
<dbReference type="PROSITE" id="PS50059">
    <property type="entry name" value="FKBP_PPIASE"/>
    <property type="match status" value="1"/>
</dbReference>
<sequence length="179" mass="18296">MTRFAPLLLAALAAGSLAVAAACGGDDDDAPASTPSPAGTGTAAASPAPARTPTPAANAAAGPITLENPTVTASGLRYEDVVAGDGPSPQQGQRVTVHYTGYFTDGRKFDSSIDRGQPFTFVLGVGQVIRGWDEGVATMKVGGKRLLYIPSNLAYGARGQGPIPPNTDLIFEVELLDIR</sequence>
<name>A0ABY7M9N3_9CHLR</name>
<feature type="chain" id="PRO_5046369187" description="Peptidyl-prolyl cis-trans isomerase" evidence="8">
    <location>
        <begin position="22"/>
        <end position="179"/>
    </location>
</feature>
<dbReference type="EC" id="5.2.1.8" evidence="6"/>
<comment type="catalytic activity">
    <reaction evidence="1 5 6">
        <text>[protein]-peptidylproline (omega=180) = [protein]-peptidylproline (omega=0)</text>
        <dbReference type="Rhea" id="RHEA:16237"/>
        <dbReference type="Rhea" id="RHEA-COMP:10747"/>
        <dbReference type="Rhea" id="RHEA-COMP:10748"/>
        <dbReference type="ChEBI" id="CHEBI:83833"/>
        <dbReference type="ChEBI" id="CHEBI:83834"/>
        <dbReference type="EC" id="5.2.1.8"/>
    </reaction>
</comment>
<keyword evidence="4 5" id="KW-0413">Isomerase</keyword>
<dbReference type="PANTHER" id="PTHR43811:SF19">
    <property type="entry name" value="39 KDA FK506-BINDING NUCLEAR PROTEIN"/>
    <property type="match status" value="1"/>
</dbReference>
<comment type="similarity">
    <text evidence="2 6">Belongs to the FKBP-type PPIase family.</text>
</comment>
<reference evidence="10 11" key="1">
    <citation type="journal article" date="2023" name="ISME J.">
        <title>Thermophilic Dehalococcoidia with unusual traits shed light on an unexpected past.</title>
        <authorList>
            <person name="Palmer M."/>
            <person name="Covington J.K."/>
            <person name="Zhou E.M."/>
            <person name="Thomas S.C."/>
            <person name="Habib N."/>
            <person name="Seymour C.O."/>
            <person name="Lai D."/>
            <person name="Johnston J."/>
            <person name="Hashimi A."/>
            <person name="Jiao J.Y."/>
            <person name="Muok A.R."/>
            <person name="Liu L."/>
            <person name="Xian W.D."/>
            <person name="Zhi X.Y."/>
            <person name="Li M.M."/>
            <person name="Silva L.P."/>
            <person name="Bowen B.P."/>
            <person name="Louie K."/>
            <person name="Briegel A."/>
            <person name="Pett-Ridge J."/>
            <person name="Weber P.K."/>
            <person name="Tocheva E.I."/>
            <person name="Woyke T."/>
            <person name="Northen T.R."/>
            <person name="Mayali X."/>
            <person name="Li W.J."/>
            <person name="Hedlund B.P."/>
        </authorList>
    </citation>
    <scope>NUCLEOTIDE SEQUENCE [LARGE SCALE GENOMIC DNA]</scope>
    <source>
        <strain evidence="10 11">YIM 72310</strain>
    </source>
</reference>
<evidence type="ECO:0000256" key="5">
    <source>
        <dbReference type="PROSITE-ProRule" id="PRU00277"/>
    </source>
</evidence>
<protein>
    <recommendedName>
        <fullName evidence="6">Peptidyl-prolyl cis-trans isomerase</fullName>
        <ecNumber evidence="6">5.2.1.8</ecNumber>
    </recommendedName>
</protein>
<dbReference type="RefSeq" id="WP_270057322.1">
    <property type="nucleotide sequence ID" value="NZ_CP115149.1"/>
</dbReference>